<dbReference type="InterPro" id="IPR027417">
    <property type="entry name" value="P-loop_NTPase"/>
</dbReference>
<reference evidence="2" key="1">
    <citation type="submission" date="2017-09" db="EMBL/GenBank/DDBJ databases">
        <title>Depth-based differentiation of microbial function through sediment-hosted aquifers and enrichment of novel symbionts in the deep terrestrial subsurface.</title>
        <authorList>
            <person name="Probst A.J."/>
            <person name="Ladd B."/>
            <person name="Jarett J.K."/>
            <person name="Geller-Mcgrath D.E."/>
            <person name="Sieber C.M.K."/>
            <person name="Emerson J.B."/>
            <person name="Anantharaman K."/>
            <person name="Thomas B.C."/>
            <person name="Malmstrom R."/>
            <person name="Stieglmeier M."/>
            <person name="Klingl A."/>
            <person name="Woyke T."/>
            <person name="Ryan C.M."/>
            <person name="Banfield J.F."/>
        </authorList>
    </citation>
    <scope>NUCLEOTIDE SEQUENCE [LARGE SCALE GENOMIC DNA]</scope>
</reference>
<dbReference type="Proteomes" id="UP000231162">
    <property type="component" value="Unassembled WGS sequence"/>
</dbReference>
<dbReference type="PANTHER" id="PTHR41930:SF1">
    <property type="entry name" value="DEPHOSPHO-COA KINASE"/>
    <property type="match status" value="1"/>
</dbReference>
<organism evidence="1 2">
    <name type="scientific">Candidatus Berkelbacteria bacterium CG10_big_fil_rev_8_21_14_0_10_43_14</name>
    <dbReference type="NCBI Taxonomy" id="1974515"/>
    <lineage>
        <taxon>Bacteria</taxon>
        <taxon>Candidatus Berkelbacteria</taxon>
    </lineage>
</organism>
<accession>A0A2M6R8V6</accession>
<dbReference type="SUPFAM" id="SSF52540">
    <property type="entry name" value="P-loop containing nucleoside triphosphate hydrolases"/>
    <property type="match status" value="1"/>
</dbReference>
<dbReference type="EMBL" id="PEZX01000027">
    <property type="protein sequence ID" value="PIS06959.1"/>
    <property type="molecule type" value="Genomic_DNA"/>
</dbReference>
<protein>
    <recommendedName>
        <fullName evidence="3">Dephospho-CoA kinase</fullName>
    </recommendedName>
</protein>
<evidence type="ECO:0000313" key="1">
    <source>
        <dbReference type="EMBL" id="PIS06959.1"/>
    </source>
</evidence>
<proteinExistence type="predicted"/>
<evidence type="ECO:0008006" key="3">
    <source>
        <dbReference type="Google" id="ProtNLM"/>
    </source>
</evidence>
<dbReference type="Pfam" id="PF13238">
    <property type="entry name" value="AAA_18"/>
    <property type="match status" value="1"/>
</dbReference>
<dbReference type="AlphaFoldDB" id="A0A2M6R8V6"/>
<gene>
    <name evidence="1" type="ORF">COT79_01890</name>
</gene>
<evidence type="ECO:0000313" key="2">
    <source>
        <dbReference type="Proteomes" id="UP000231162"/>
    </source>
</evidence>
<comment type="caution">
    <text evidence="1">The sequence shown here is derived from an EMBL/GenBank/DDBJ whole genome shotgun (WGS) entry which is preliminary data.</text>
</comment>
<dbReference type="Gene3D" id="3.40.50.300">
    <property type="entry name" value="P-loop containing nucleotide triphosphate hydrolases"/>
    <property type="match status" value="1"/>
</dbReference>
<name>A0A2M6R8V6_9BACT</name>
<dbReference type="PANTHER" id="PTHR41930">
    <property type="entry name" value="UPF0200 PROTEIN MJ1399"/>
    <property type="match status" value="1"/>
</dbReference>
<sequence length="186" mass="21365">MMIGITGLNASGKDTVAQYICQRGFIHVSLSDFIRDECTKKNLEHTRENLIEVGREIREKFGYAELARRALEKIGDHNAVVSSIRHPDELALLKQHNNFHLIAVTVNDRRRFERDQKRNDAHVARTFEEFQKLQRREMSGTGGGQQMKEILDQVDDTIQNDTTLSDLHAHIDTLLNIYSKEDHGQA</sequence>